<feature type="non-terminal residue" evidence="1">
    <location>
        <position position="1"/>
    </location>
</feature>
<dbReference type="EMBL" id="PEDP01008161">
    <property type="protein sequence ID" value="POS81768.1"/>
    <property type="molecule type" value="Genomic_DNA"/>
</dbReference>
<dbReference type="OrthoDB" id="3563642at2759"/>
<evidence type="ECO:0008006" key="3">
    <source>
        <dbReference type="Google" id="ProtNLM"/>
    </source>
</evidence>
<feature type="non-terminal residue" evidence="1">
    <location>
        <position position="389"/>
    </location>
</feature>
<sequence length="389" mass="43821">ALRDRLLSAVEGVPECTQACLIVAPTSDGLVAQLRQSITTAVKVTGKTFTNKMTQSSTVNDLANQFYTDRRYHNNINNFRNQPSYQKANYTKHKKCWVCHREGCFSTKHPKSERDKKLDDYRGRIRNLGRKPNDTKIRQHLAQIEGKQFESEEDENEDENVIIEALLSQMDFLDDDDLPESSQFYTAFGDVDGYDAISSFHQQSSKHALTASSCSFLIEDRYSNHNFQGIMIDTGAARWSTAGEAQVQALKAQRTGIQIDRSTAGQVKVQFGIGVTTSIGSITLPTVIGNILFQVLPSDTPFLLSIKDMDSLGVKFDNLRNVLVHGKNEIPVIRKFGHPFLLLEDITASSFGFNDCYLTETELRRLHRRLGHPSTARFVRVLKRSGHND</sequence>
<name>A0A2S4PIC8_9PEZI</name>
<comment type="caution">
    <text evidence="1">The sequence shown here is derived from an EMBL/GenBank/DDBJ whole genome shotgun (WGS) entry which is preliminary data.</text>
</comment>
<protein>
    <recommendedName>
        <fullName evidence="3">GAG-pre-integrase domain-containing protein</fullName>
    </recommendedName>
</protein>
<evidence type="ECO:0000313" key="1">
    <source>
        <dbReference type="EMBL" id="POS81768.1"/>
    </source>
</evidence>
<evidence type="ECO:0000313" key="2">
    <source>
        <dbReference type="Proteomes" id="UP000237438"/>
    </source>
</evidence>
<accession>A0A2S4PIC8</accession>
<reference evidence="1 2" key="1">
    <citation type="submission" date="2017-10" db="EMBL/GenBank/DDBJ databases">
        <title>Development of genomic resources for the powdery mildew, Erysiphe pulchra.</title>
        <authorList>
            <person name="Wadl P.A."/>
            <person name="Mack B.M."/>
            <person name="Moore G."/>
            <person name="Beltz S.B."/>
        </authorList>
    </citation>
    <scope>NUCLEOTIDE SEQUENCE [LARGE SCALE GENOMIC DNA]</scope>
    <source>
        <strain evidence="1">Cflorida</strain>
    </source>
</reference>
<proteinExistence type="predicted"/>
<organism evidence="1 2">
    <name type="scientific">Erysiphe pulchra</name>
    <dbReference type="NCBI Taxonomy" id="225359"/>
    <lineage>
        <taxon>Eukaryota</taxon>
        <taxon>Fungi</taxon>
        <taxon>Dikarya</taxon>
        <taxon>Ascomycota</taxon>
        <taxon>Pezizomycotina</taxon>
        <taxon>Leotiomycetes</taxon>
        <taxon>Erysiphales</taxon>
        <taxon>Erysiphaceae</taxon>
        <taxon>Erysiphe</taxon>
    </lineage>
</organism>
<gene>
    <name evidence="1" type="ORF">EPUL_006472</name>
</gene>
<keyword evidence="2" id="KW-1185">Reference proteome</keyword>
<dbReference type="Proteomes" id="UP000237438">
    <property type="component" value="Unassembled WGS sequence"/>
</dbReference>
<dbReference type="AlphaFoldDB" id="A0A2S4PIC8"/>